<dbReference type="AlphaFoldDB" id="A0A5D2R1X0"/>
<organism evidence="1 2">
    <name type="scientific">Gossypium tomentosum</name>
    <name type="common">Hawaiian cotton</name>
    <name type="synonym">Gossypium sandvicense</name>
    <dbReference type="NCBI Taxonomy" id="34277"/>
    <lineage>
        <taxon>Eukaryota</taxon>
        <taxon>Viridiplantae</taxon>
        <taxon>Streptophyta</taxon>
        <taxon>Embryophyta</taxon>
        <taxon>Tracheophyta</taxon>
        <taxon>Spermatophyta</taxon>
        <taxon>Magnoliopsida</taxon>
        <taxon>eudicotyledons</taxon>
        <taxon>Gunneridae</taxon>
        <taxon>Pentapetalae</taxon>
        <taxon>rosids</taxon>
        <taxon>malvids</taxon>
        <taxon>Malvales</taxon>
        <taxon>Malvaceae</taxon>
        <taxon>Malvoideae</taxon>
        <taxon>Gossypium</taxon>
    </lineage>
</organism>
<evidence type="ECO:0000313" key="2">
    <source>
        <dbReference type="Proteomes" id="UP000322667"/>
    </source>
</evidence>
<name>A0A5D2R1X0_GOSTO</name>
<protein>
    <submittedName>
        <fullName evidence="1">Uncharacterized protein</fullName>
    </submittedName>
</protein>
<accession>A0A5D2R1X0</accession>
<dbReference type="Proteomes" id="UP000322667">
    <property type="component" value="Chromosome A04"/>
</dbReference>
<keyword evidence="2" id="KW-1185">Reference proteome</keyword>
<proteinExistence type="predicted"/>
<evidence type="ECO:0000313" key="1">
    <source>
        <dbReference type="EMBL" id="TYI33775.1"/>
    </source>
</evidence>
<dbReference type="EMBL" id="CM017613">
    <property type="protein sequence ID" value="TYI33775.1"/>
    <property type="molecule type" value="Genomic_DNA"/>
</dbReference>
<gene>
    <name evidence="1" type="ORF">ES332_A04G157900v1</name>
</gene>
<reference evidence="1 2" key="1">
    <citation type="submission" date="2019-07" db="EMBL/GenBank/DDBJ databases">
        <title>WGS assembly of Gossypium tomentosum.</title>
        <authorList>
            <person name="Chen Z.J."/>
            <person name="Sreedasyam A."/>
            <person name="Ando A."/>
            <person name="Song Q."/>
            <person name="De L."/>
            <person name="Hulse-Kemp A."/>
            <person name="Ding M."/>
            <person name="Ye W."/>
            <person name="Kirkbride R."/>
            <person name="Jenkins J."/>
            <person name="Plott C."/>
            <person name="Lovell J."/>
            <person name="Lin Y.-M."/>
            <person name="Vaughn R."/>
            <person name="Liu B."/>
            <person name="Li W."/>
            <person name="Simpson S."/>
            <person name="Scheffler B."/>
            <person name="Saski C."/>
            <person name="Grover C."/>
            <person name="Hu G."/>
            <person name="Conover J."/>
            <person name="Carlson J."/>
            <person name="Shu S."/>
            <person name="Boston L."/>
            <person name="Williams M."/>
            <person name="Peterson D."/>
            <person name="Mcgee K."/>
            <person name="Jones D."/>
            <person name="Wendel J."/>
            <person name="Stelly D."/>
            <person name="Grimwood J."/>
            <person name="Schmutz J."/>
        </authorList>
    </citation>
    <scope>NUCLEOTIDE SEQUENCE [LARGE SCALE GENOMIC DNA]</scope>
    <source>
        <strain evidence="1">7179.01</strain>
    </source>
</reference>
<sequence>MDLKKKKKLFCFHVENFRHDNQVSICDLASDSNPRNIVVDDSVNFLRPCLG</sequence>